<name>A0ABP8LMC5_9BACT</name>
<feature type="region of interest" description="Disordered" evidence="1">
    <location>
        <begin position="500"/>
        <end position="529"/>
    </location>
</feature>
<evidence type="ECO:0008006" key="4">
    <source>
        <dbReference type="Google" id="ProtNLM"/>
    </source>
</evidence>
<proteinExistence type="predicted"/>
<protein>
    <recommendedName>
        <fullName evidence="4">Ceramidase</fullName>
    </recommendedName>
</protein>
<organism evidence="2 3">
    <name type="scientific">Ravibacter arvi</name>
    <dbReference type="NCBI Taxonomy" id="2051041"/>
    <lineage>
        <taxon>Bacteria</taxon>
        <taxon>Pseudomonadati</taxon>
        <taxon>Bacteroidota</taxon>
        <taxon>Cytophagia</taxon>
        <taxon>Cytophagales</taxon>
        <taxon>Spirosomataceae</taxon>
        <taxon>Ravibacter</taxon>
    </lineage>
</organism>
<dbReference type="RefSeq" id="WP_345026175.1">
    <property type="nucleotide sequence ID" value="NZ_BAABEY010000001.1"/>
</dbReference>
<comment type="caution">
    <text evidence="2">The sequence shown here is derived from an EMBL/GenBank/DDBJ whole genome shotgun (WGS) entry which is preliminary data.</text>
</comment>
<evidence type="ECO:0000256" key="1">
    <source>
        <dbReference type="SAM" id="MobiDB-lite"/>
    </source>
</evidence>
<accession>A0ABP8LMC5</accession>
<dbReference type="InterPro" id="IPR006311">
    <property type="entry name" value="TAT_signal"/>
</dbReference>
<sequence length="529" mass="57001">MKVSHKDSRRDFIRKSILGTSALGLAGQIPEAKGSTAPNPQKTASPAALAPTKAGFAERDITPEIGMEQPGGYGKVFHKVIHDPCKVRASVFADGTNTVAIVAVDALAIHAPVVAATRKRIQAKTGIPADAVLICATHSHSSGPTCMVSPNEFDFADALVKELAYEKSSCADPKYLKIVEDMMVEAVADAHSKANTVQLGVGRGYEDKVAFNRRFFMKNGLTYTHPGQLNPEILRAAGPIDPEVGVVAAWDEKGKCIGCIVNYTCHTTTNPGGASANWVYYLEQTIRGAFGPDCVVVFVQGAAGDVTQVDNLNPNVNRAGEDWARFVGARVGAEAVKVMLDMPRGTLTPVAYSVQREEMKRRFPSPQKVKEALETVRKKPEEVGATKWTFAKETVLLNAKAKREPKVQVEVQVVQLGPVAIITNPAEYFCQFGLDIKRNSPFEYTFISMLANGCVGYVPTEEALSAGGGGYETRLTFYSNLVPEAGTRIANMGIEQARKMKPGAVPQPARAPEYKGTPWEYGSLGPELS</sequence>
<dbReference type="Proteomes" id="UP001501508">
    <property type="component" value="Unassembled WGS sequence"/>
</dbReference>
<evidence type="ECO:0000313" key="3">
    <source>
        <dbReference type="Proteomes" id="UP001501508"/>
    </source>
</evidence>
<keyword evidence="3" id="KW-1185">Reference proteome</keyword>
<dbReference type="PROSITE" id="PS51318">
    <property type="entry name" value="TAT"/>
    <property type="match status" value="1"/>
</dbReference>
<feature type="region of interest" description="Disordered" evidence="1">
    <location>
        <begin position="30"/>
        <end position="50"/>
    </location>
</feature>
<gene>
    <name evidence="2" type="ORF">GCM10023091_02500</name>
</gene>
<reference evidence="3" key="1">
    <citation type="journal article" date="2019" name="Int. J. Syst. Evol. Microbiol.">
        <title>The Global Catalogue of Microorganisms (GCM) 10K type strain sequencing project: providing services to taxonomists for standard genome sequencing and annotation.</title>
        <authorList>
            <consortium name="The Broad Institute Genomics Platform"/>
            <consortium name="The Broad Institute Genome Sequencing Center for Infectious Disease"/>
            <person name="Wu L."/>
            <person name="Ma J."/>
        </authorList>
    </citation>
    <scope>NUCLEOTIDE SEQUENCE [LARGE SCALE GENOMIC DNA]</scope>
    <source>
        <strain evidence="3">JCM 31920</strain>
    </source>
</reference>
<dbReference type="EMBL" id="BAABEY010000001">
    <property type="protein sequence ID" value="GAA4431587.1"/>
    <property type="molecule type" value="Genomic_DNA"/>
</dbReference>
<evidence type="ECO:0000313" key="2">
    <source>
        <dbReference type="EMBL" id="GAA4431587.1"/>
    </source>
</evidence>